<dbReference type="RefSeq" id="WP_118888992.1">
    <property type="nucleotide sequence ID" value="NZ_PHUT01000003.1"/>
</dbReference>
<protein>
    <submittedName>
        <fullName evidence="3">Zinc ribbon domain-containing protein</fullName>
    </submittedName>
</protein>
<proteinExistence type="predicted"/>
<name>A0A417YKG2_9BACI</name>
<dbReference type="AlphaFoldDB" id="A0A417YKG2"/>
<evidence type="ECO:0000256" key="2">
    <source>
        <dbReference type="SAM" id="Phobius"/>
    </source>
</evidence>
<evidence type="ECO:0000313" key="4">
    <source>
        <dbReference type="Proteomes" id="UP000285456"/>
    </source>
</evidence>
<dbReference type="Gene3D" id="1.25.40.10">
    <property type="entry name" value="Tetratricopeptide repeat domain"/>
    <property type="match status" value="1"/>
</dbReference>
<keyword evidence="4" id="KW-1185">Reference proteome</keyword>
<dbReference type="Proteomes" id="UP000285456">
    <property type="component" value="Unassembled WGS sequence"/>
</dbReference>
<feature type="repeat" description="TPR" evidence="1">
    <location>
        <begin position="71"/>
        <end position="104"/>
    </location>
</feature>
<dbReference type="InterPro" id="IPR019734">
    <property type="entry name" value="TPR_rpt"/>
</dbReference>
<evidence type="ECO:0000256" key="1">
    <source>
        <dbReference type="PROSITE-ProRule" id="PRU00339"/>
    </source>
</evidence>
<dbReference type="InterPro" id="IPR011990">
    <property type="entry name" value="TPR-like_helical_dom_sf"/>
</dbReference>
<dbReference type="OrthoDB" id="1822804at2"/>
<dbReference type="PROSITE" id="PS50005">
    <property type="entry name" value="TPR"/>
    <property type="match status" value="1"/>
</dbReference>
<reference evidence="3 4" key="1">
    <citation type="journal article" date="2007" name="Int. J. Syst. Evol. Microbiol.">
        <title>Oceanobacillus profundus sp. nov., isolated from a deep-sea sediment core.</title>
        <authorList>
            <person name="Kim Y.G."/>
            <person name="Choi D.H."/>
            <person name="Hyun S."/>
            <person name="Cho B.C."/>
        </authorList>
    </citation>
    <scope>NUCLEOTIDE SEQUENCE [LARGE SCALE GENOMIC DNA]</scope>
    <source>
        <strain evidence="3 4">DSM 18246</strain>
    </source>
</reference>
<evidence type="ECO:0000313" key="3">
    <source>
        <dbReference type="EMBL" id="RHW33814.1"/>
    </source>
</evidence>
<keyword evidence="1" id="KW-0802">TPR repeat</keyword>
<feature type="transmembrane region" description="Helical" evidence="2">
    <location>
        <begin position="42"/>
        <end position="63"/>
    </location>
</feature>
<accession>A0A417YKG2</accession>
<gene>
    <name evidence="3" type="ORF">D1B32_07155</name>
</gene>
<dbReference type="EMBL" id="QWEH01000003">
    <property type="protein sequence ID" value="RHW33814.1"/>
    <property type="molecule type" value="Genomic_DNA"/>
</dbReference>
<dbReference type="SUPFAM" id="SSF48452">
    <property type="entry name" value="TPR-like"/>
    <property type="match status" value="1"/>
</dbReference>
<keyword evidence="2" id="KW-0812">Transmembrane</keyword>
<organism evidence="3 4">
    <name type="scientific">Oceanobacillus profundus</name>
    <dbReference type="NCBI Taxonomy" id="372463"/>
    <lineage>
        <taxon>Bacteria</taxon>
        <taxon>Bacillati</taxon>
        <taxon>Bacillota</taxon>
        <taxon>Bacilli</taxon>
        <taxon>Bacillales</taxon>
        <taxon>Bacillaceae</taxon>
        <taxon>Oceanobacillus</taxon>
    </lineage>
</organism>
<comment type="caution">
    <text evidence="3">The sequence shown here is derived from an EMBL/GenBank/DDBJ whole genome shotgun (WGS) entry which is preliminary data.</text>
</comment>
<keyword evidence="2" id="KW-0472">Membrane</keyword>
<sequence>MFHCPYCGTNVKEKEQYCIKCGRPLPNDIESRIFNKKKFNKFWLVPIIVAFLITSFSGVYHLILKNQTADAKELYAQGEQQFTEGNYEEAQKLFSKSIDVHHNFEQAETSLKFSDIAIQIEESLNDAKHLQEEKRFQEANTIIHDASALLNNYNGLAVDQMINQIETVRSHLKIAELTHYLEQDPTIDDLKIMLWDTEAINHEGADELTQTIRNQIIDYSFTKASEQLNQKQFNDALLLVEDGLKYAPESEKLDSLQITIGKEKTAFETAVQQRIEQAMNSAAQENELNENDAIELVSASIKKDKQDNIFVQGKVKSVATVPVHSVVIEYTIKEKDGSEILTNEVVTFPDVLYPDETGKFEFTHYDLDKKPSNLEIKISKITWYTE</sequence>
<keyword evidence="2" id="KW-1133">Transmembrane helix</keyword>